<name>X8JTD0_9AGAM</name>
<evidence type="ECO:0000313" key="4">
    <source>
        <dbReference type="Proteomes" id="UP000030108"/>
    </source>
</evidence>
<feature type="transmembrane region" description="Helical" evidence="2">
    <location>
        <begin position="395"/>
        <end position="413"/>
    </location>
</feature>
<keyword evidence="2" id="KW-0472">Membrane</keyword>
<dbReference type="Pfam" id="PF06772">
    <property type="entry name" value="LtrA"/>
    <property type="match status" value="1"/>
</dbReference>
<feature type="transmembrane region" description="Helical" evidence="2">
    <location>
        <begin position="159"/>
        <end position="177"/>
    </location>
</feature>
<keyword evidence="2" id="KW-1133">Transmembrane helix</keyword>
<keyword evidence="2" id="KW-0812">Transmembrane</keyword>
<dbReference type="PANTHER" id="PTHR42101:SF1">
    <property type="entry name" value="LOW TEMPERATURE REQUIREMENT A"/>
    <property type="match status" value="1"/>
</dbReference>
<feature type="transmembrane region" description="Helical" evidence="2">
    <location>
        <begin position="256"/>
        <end position="280"/>
    </location>
</feature>
<sequence length="686" mass="77252">MLRKQSSLFQHINTLPNPECNPSLWEHRLRQRRPLSLNPFLRIVAGSGQEYTALDATLAIDPPSFGQEELQKDPSTNASSGEELVKSKPNHDVEWGEQIPSWLNLFYDLAWTATFSSLTSNNQFREPWDSISYIVFFIIAWWMWVSQVLYNVDFYSNDWFHLLFMFLQLLVFGALAATTRGFDISNYILHSPGSSELHVYDIMTIEPERYKAERLTKVSLQVITLVVALSRAFLLIQHLRVLIYAKLTSKGGPFPYRLLIVPVGLAISTGLMFGSFSITINRSGLEPYGAKIKYALWGVAILVEMVAHIARTQLEINQGVRLRSHGSIATRLCDITTIIIGEGINAIAGTFYAILQAPGFSGPTAAGVISCALIVFFLVYLYFEGAAPRRTVRRRAAWVMMHLPWMLSVILLLEGVKNQLLLSSFMNSAEQTLLKLVGIMSLEDMSAANMDQTMRPLLLQAGLSWEEQAKGLFALVNTTVVAGASEEATNAAQMEAYGVWILRLVLSTTVNLYLTFMDNGTISDENHLTIRKYQNDYNFTLEDYHAVMLNESMPQYGQILQGLVSSSMVNARYIMAMCGFTFLTLASLNLTQSWPRDRFQWASVFSRYAMGIVMMFLLLLNVGEIQHWAEWTDEGLAKRAGVFKWVEANWVIPTIAIAYGVQFVVDTALVYVAVWHSKGDISNRAH</sequence>
<gene>
    <name evidence="3" type="ORF">RSOL_517730</name>
</gene>
<evidence type="ECO:0000256" key="1">
    <source>
        <dbReference type="SAM" id="MobiDB-lite"/>
    </source>
</evidence>
<dbReference type="AlphaFoldDB" id="X8JTD0"/>
<evidence type="ECO:0000313" key="3">
    <source>
        <dbReference type="EMBL" id="EUC66984.1"/>
    </source>
</evidence>
<reference evidence="4" key="1">
    <citation type="journal article" date="2014" name="Genome Announc.">
        <title>Draft genome sequence of the plant-pathogenic soil fungus Rhizoctonia solani anastomosis group 3 strain Rhs1AP.</title>
        <authorList>
            <person name="Cubeta M.A."/>
            <person name="Thomas E."/>
            <person name="Dean R.A."/>
            <person name="Jabaji S."/>
            <person name="Neate S.M."/>
            <person name="Tavantzis S."/>
            <person name="Toda T."/>
            <person name="Vilgalys R."/>
            <person name="Bharathan N."/>
            <person name="Fedorova-Abrams N."/>
            <person name="Pakala S.B."/>
            <person name="Pakala S.M."/>
            <person name="Zafar N."/>
            <person name="Joardar V."/>
            <person name="Losada L."/>
            <person name="Nierman W.C."/>
        </authorList>
    </citation>
    <scope>NUCLEOTIDE SEQUENCE [LARGE SCALE GENOMIC DNA]</scope>
    <source>
        <strain evidence="4">AG-3</strain>
    </source>
</reference>
<dbReference type="PANTHER" id="PTHR42101">
    <property type="entry name" value="CHROMOSOME 16, WHOLE GENOME SHOTGUN SEQUENCE"/>
    <property type="match status" value="1"/>
</dbReference>
<organism evidence="3 4">
    <name type="scientific">Rhizoctonia solani AG-3 Rhs1AP</name>
    <dbReference type="NCBI Taxonomy" id="1086054"/>
    <lineage>
        <taxon>Eukaryota</taxon>
        <taxon>Fungi</taxon>
        <taxon>Dikarya</taxon>
        <taxon>Basidiomycota</taxon>
        <taxon>Agaricomycotina</taxon>
        <taxon>Agaricomycetes</taxon>
        <taxon>Cantharellales</taxon>
        <taxon>Ceratobasidiaceae</taxon>
        <taxon>Rhizoctonia</taxon>
    </lineage>
</organism>
<feature type="transmembrane region" description="Helical" evidence="2">
    <location>
        <begin position="573"/>
        <end position="592"/>
    </location>
</feature>
<evidence type="ECO:0000256" key="2">
    <source>
        <dbReference type="SAM" id="Phobius"/>
    </source>
</evidence>
<feature type="region of interest" description="Disordered" evidence="1">
    <location>
        <begin position="65"/>
        <end position="88"/>
    </location>
</feature>
<feature type="transmembrane region" description="Helical" evidence="2">
    <location>
        <begin position="292"/>
        <end position="311"/>
    </location>
</feature>
<accession>X8JTD0</accession>
<feature type="transmembrane region" description="Helical" evidence="2">
    <location>
        <begin position="131"/>
        <end position="152"/>
    </location>
</feature>
<dbReference type="InterPro" id="IPR010640">
    <property type="entry name" value="Low_temperature_requirement_A"/>
</dbReference>
<dbReference type="OrthoDB" id="3243926at2759"/>
<feature type="transmembrane region" description="Helical" evidence="2">
    <location>
        <begin position="360"/>
        <end position="383"/>
    </location>
</feature>
<feature type="transmembrane region" description="Helical" evidence="2">
    <location>
        <begin position="218"/>
        <end position="236"/>
    </location>
</feature>
<dbReference type="Proteomes" id="UP000030108">
    <property type="component" value="Unassembled WGS sequence"/>
</dbReference>
<protein>
    <submittedName>
        <fullName evidence="3">Low temperature requirement protein LtrA</fullName>
    </submittedName>
</protein>
<dbReference type="EMBL" id="JATN01000306">
    <property type="protein sequence ID" value="EUC66984.1"/>
    <property type="molecule type" value="Genomic_DNA"/>
</dbReference>
<comment type="caution">
    <text evidence="3">The sequence shown here is derived from an EMBL/GenBank/DDBJ whole genome shotgun (WGS) entry which is preliminary data.</text>
</comment>
<feature type="transmembrane region" description="Helical" evidence="2">
    <location>
        <begin position="604"/>
        <end position="623"/>
    </location>
</feature>
<feature type="transmembrane region" description="Helical" evidence="2">
    <location>
        <begin position="650"/>
        <end position="674"/>
    </location>
</feature>
<proteinExistence type="predicted"/>
<feature type="transmembrane region" description="Helical" evidence="2">
    <location>
        <begin position="332"/>
        <end position="354"/>
    </location>
</feature>